<feature type="DNA-binding region" description="Homeobox" evidence="6">
    <location>
        <begin position="31"/>
        <end position="90"/>
    </location>
</feature>
<dbReference type="SMART" id="SM00389">
    <property type="entry name" value="HOX"/>
    <property type="match status" value="1"/>
</dbReference>
<dbReference type="WBParaSite" id="scaffold18338_cov300.g18877">
    <property type="protein sequence ID" value="scaffold18338_cov300.g18877"/>
    <property type="gene ID" value="scaffold18338_cov300.g18877"/>
</dbReference>
<dbReference type="PANTHER" id="PTHR45793:SF5">
    <property type="entry name" value="HOMEOTIC PROTEIN OCELLILESS"/>
    <property type="match status" value="1"/>
</dbReference>
<sequence length="245" mass="27771">MRQSAYRRVVRTPITSSGGPILANFEYNRKGRRERTSYNKNQLDILEAQFQLGQYPDVAIREELAAKINLPESRIQVWFKNRRAKFRQIKKNQETLMKMAREIPPPPTTSSITSPHPQPPQINHLIPFIYSTNQNIKNESLTSDPQNSSTMASFATHFPRSFSTTMPGSMNGMFWGGTNGAYTDYANAGNNHLTGMDWFTNSQWPIYYPPYGANAYYQQQNTALAESAVIEGSVKSSLKEQTADC</sequence>
<accession>A0A915LSV6</accession>
<evidence type="ECO:0000256" key="3">
    <source>
        <dbReference type="ARBA" id="ARBA00023125"/>
    </source>
</evidence>
<evidence type="ECO:0000256" key="5">
    <source>
        <dbReference type="ARBA" id="ARBA00023242"/>
    </source>
</evidence>
<dbReference type="PROSITE" id="PS50071">
    <property type="entry name" value="HOMEOBOX_2"/>
    <property type="match status" value="1"/>
</dbReference>
<keyword evidence="2" id="KW-0217">Developmental protein</keyword>
<dbReference type="InterPro" id="IPR001356">
    <property type="entry name" value="HD"/>
</dbReference>
<dbReference type="GO" id="GO:0000978">
    <property type="term" value="F:RNA polymerase II cis-regulatory region sequence-specific DNA binding"/>
    <property type="evidence" value="ECO:0007669"/>
    <property type="project" value="TreeGrafter"/>
</dbReference>
<evidence type="ECO:0000256" key="6">
    <source>
        <dbReference type="PROSITE-ProRule" id="PRU00108"/>
    </source>
</evidence>
<evidence type="ECO:0000256" key="7">
    <source>
        <dbReference type="RuleBase" id="RU000682"/>
    </source>
</evidence>
<evidence type="ECO:0000259" key="8">
    <source>
        <dbReference type="PROSITE" id="PS50071"/>
    </source>
</evidence>
<dbReference type="AlphaFoldDB" id="A0A915LSV6"/>
<dbReference type="PROSITE" id="PS00027">
    <property type="entry name" value="HOMEOBOX_1"/>
    <property type="match status" value="1"/>
</dbReference>
<keyword evidence="4 6" id="KW-0371">Homeobox</keyword>
<organism evidence="9 10">
    <name type="scientific">Meloidogyne javanica</name>
    <name type="common">Root-knot nematode worm</name>
    <dbReference type="NCBI Taxonomy" id="6303"/>
    <lineage>
        <taxon>Eukaryota</taxon>
        <taxon>Metazoa</taxon>
        <taxon>Ecdysozoa</taxon>
        <taxon>Nematoda</taxon>
        <taxon>Chromadorea</taxon>
        <taxon>Rhabditida</taxon>
        <taxon>Tylenchina</taxon>
        <taxon>Tylenchomorpha</taxon>
        <taxon>Tylenchoidea</taxon>
        <taxon>Meloidogynidae</taxon>
        <taxon>Meloidogyninae</taxon>
        <taxon>Meloidogyne</taxon>
        <taxon>Meloidogyne incognita group</taxon>
    </lineage>
</organism>
<evidence type="ECO:0000256" key="4">
    <source>
        <dbReference type="ARBA" id="ARBA00023155"/>
    </source>
</evidence>
<keyword evidence="5 6" id="KW-0539">Nucleus</keyword>
<keyword evidence="3 6" id="KW-0238">DNA-binding</keyword>
<protein>
    <submittedName>
        <fullName evidence="10">Homeobox domain-containing protein</fullName>
    </submittedName>
</protein>
<dbReference type="FunFam" id="1.10.10.60:FF:000679">
    <property type="entry name" value="Homeobox protein aristaless"/>
    <property type="match status" value="1"/>
</dbReference>
<dbReference type="Pfam" id="PF00046">
    <property type="entry name" value="Homeodomain"/>
    <property type="match status" value="1"/>
</dbReference>
<comment type="subcellular location">
    <subcellularLocation>
        <location evidence="1 6 7">Nucleus</location>
    </subcellularLocation>
</comment>
<dbReference type="Proteomes" id="UP000887561">
    <property type="component" value="Unplaced"/>
</dbReference>
<reference evidence="10" key="1">
    <citation type="submission" date="2022-11" db="UniProtKB">
        <authorList>
            <consortium name="WormBaseParasite"/>
        </authorList>
    </citation>
    <scope>IDENTIFICATION</scope>
</reference>
<dbReference type="GO" id="GO:0005634">
    <property type="term" value="C:nucleus"/>
    <property type="evidence" value="ECO:0007669"/>
    <property type="project" value="UniProtKB-SubCell"/>
</dbReference>
<feature type="domain" description="Homeobox" evidence="8">
    <location>
        <begin position="29"/>
        <end position="89"/>
    </location>
</feature>
<keyword evidence="9" id="KW-1185">Reference proteome</keyword>
<evidence type="ECO:0000256" key="1">
    <source>
        <dbReference type="ARBA" id="ARBA00004123"/>
    </source>
</evidence>
<dbReference type="Gene3D" id="1.10.10.60">
    <property type="entry name" value="Homeodomain-like"/>
    <property type="match status" value="1"/>
</dbReference>
<proteinExistence type="predicted"/>
<dbReference type="SUPFAM" id="SSF46689">
    <property type="entry name" value="Homeodomain-like"/>
    <property type="match status" value="1"/>
</dbReference>
<dbReference type="InterPro" id="IPR009057">
    <property type="entry name" value="Homeodomain-like_sf"/>
</dbReference>
<dbReference type="CDD" id="cd00086">
    <property type="entry name" value="homeodomain"/>
    <property type="match status" value="1"/>
</dbReference>
<dbReference type="GO" id="GO:0000981">
    <property type="term" value="F:DNA-binding transcription factor activity, RNA polymerase II-specific"/>
    <property type="evidence" value="ECO:0007669"/>
    <property type="project" value="InterPro"/>
</dbReference>
<dbReference type="InterPro" id="IPR017970">
    <property type="entry name" value="Homeobox_CS"/>
</dbReference>
<dbReference type="PANTHER" id="PTHR45793">
    <property type="entry name" value="HOMEOBOX PROTEIN"/>
    <property type="match status" value="1"/>
</dbReference>
<evidence type="ECO:0000256" key="2">
    <source>
        <dbReference type="ARBA" id="ARBA00022473"/>
    </source>
</evidence>
<dbReference type="GO" id="GO:0030182">
    <property type="term" value="P:neuron differentiation"/>
    <property type="evidence" value="ECO:0007669"/>
    <property type="project" value="UniProtKB-ARBA"/>
</dbReference>
<evidence type="ECO:0000313" key="9">
    <source>
        <dbReference type="Proteomes" id="UP000887561"/>
    </source>
</evidence>
<evidence type="ECO:0000313" key="10">
    <source>
        <dbReference type="WBParaSite" id="scaffold18338_cov300.g18877"/>
    </source>
</evidence>
<name>A0A915LSV6_MELJA</name>